<protein>
    <submittedName>
        <fullName evidence="4">Uncharacterized protein</fullName>
    </submittedName>
</protein>
<accession>A0ABD3IRH2</accession>
<comment type="caution">
    <text evidence="4">The sequence shown here is derived from an EMBL/GenBank/DDBJ whole genome shotgun (WGS) entry which is preliminary data.</text>
</comment>
<evidence type="ECO:0000256" key="1">
    <source>
        <dbReference type="ARBA" id="ARBA00004123"/>
    </source>
</evidence>
<dbReference type="GO" id="GO:0005634">
    <property type="term" value="C:nucleus"/>
    <property type="evidence" value="ECO:0007669"/>
    <property type="project" value="UniProtKB-SubCell"/>
</dbReference>
<reference evidence="4 5" key="1">
    <citation type="submission" date="2024-11" db="EMBL/GenBank/DDBJ databases">
        <title>Chromosome-level genome assembly of Eucalyptus globulus Labill. provides insights into its genome evolution.</title>
        <authorList>
            <person name="Li X."/>
        </authorList>
    </citation>
    <scope>NUCLEOTIDE SEQUENCE [LARGE SCALE GENOMIC DNA]</scope>
    <source>
        <strain evidence="4">CL2024</strain>
        <tissue evidence="4">Fresh tender leaves</tissue>
    </source>
</reference>
<evidence type="ECO:0000256" key="3">
    <source>
        <dbReference type="SAM" id="MobiDB-lite"/>
    </source>
</evidence>
<comment type="subcellular location">
    <subcellularLocation>
        <location evidence="1">Nucleus</location>
    </subcellularLocation>
</comment>
<keyword evidence="5" id="KW-1185">Reference proteome</keyword>
<sequence>MHNPNPDLCDPRSSESGEGGPDLMSKDVIIFVDDEARSAFKNEPDKYNKFFAAFLEANRFVYIPVPLILPRIEEILSKVAESLEEKPQLFKRWKDDIGPKLRTIMQHAAAKAILERNRELWATKFADIVKRRCKDEVKDRFLCVFCCYQNESITFEEFEDETKKLFHDDSLILETFRSFVANPHGDHG</sequence>
<proteinExistence type="predicted"/>
<keyword evidence="2" id="KW-0539">Nucleus</keyword>
<feature type="region of interest" description="Disordered" evidence="3">
    <location>
        <begin position="1"/>
        <end position="22"/>
    </location>
</feature>
<dbReference type="EMBL" id="JBJKBG010000011">
    <property type="protein sequence ID" value="KAL3716938.1"/>
    <property type="molecule type" value="Genomic_DNA"/>
</dbReference>
<evidence type="ECO:0000313" key="5">
    <source>
        <dbReference type="Proteomes" id="UP001634007"/>
    </source>
</evidence>
<dbReference type="Proteomes" id="UP001634007">
    <property type="component" value="Unassembled WGS sequence"/>
</dbReference>
<evidence type="ECO:0000256" key="2">
    <source>
        <dbReference type="ARBA" id="ARBA00023242"/>
    </source>
</evidence>
<name>A0ABD3IRH2_EUCGL</name>
<dbReference type="Gene3D" id="1.20.1160.11">
    <property type="entry name" value="Paired amphipathic helix"/>
    <property type="match status" value="1"/>
</dbReference>
<evidence type="ECO:0000313" key="4">
    <source>
        <dbReference type="EMBL" id="KAL3716938.1"/>
    </source>
</evidence>
<dbReference type="AlphaFoldDB" id="A0ABD3IRH2"/>
<gene>
    <name evidence="4" type="ORF">ACJRO7_008504</name>
</gene>
<dbReference type="InterPro" id="IPR036600">
    <property type="entry name" value="PAH_sf"/>
</dbReference>
<organism evidence="4 5">
    <name type="scientific">Eucalyptus globulus</name>
    <name type="common">Tasmanian blue gum</name>
    <dbReference type="NCBI Taxonomy" id="34317"/>
    <lineage>
        <taxon>Eukaryota</taxon>
        <taxon>Viridiplantae</taxon>
        <taxon>Streptophyta</taxon>
        <taxon>Embryophyta</taxon>
        <taxon>Tracheophyta</taxon>
        <taxon>Spermatophyta</taxon>
        <taxon>Magnoliopsida</taxon>
        <taxon>eudicotyledons</taxon>
        <taxon>Gunneridae</taxon>
        <taxon>Pentapetalae</taxon>
        <taxon>rosids</taxon>
        <taxon>malvids</taxon>
        <taxon>Myrtales</taxon>
        <taxon>Myrtaceae</taxon>
        <taxon>Myrtoideae</taxon>
        <taxon>Eucalypteae</taxon>
        <taxon>Eucalyptus</taxon>
    </lineage>
</organism>